<dbReference type="EMBL" id="MAVT02001017">
    <property type="protein sequence ID" value="POS72358.1"/>
    <property type="molecule type" value="Genomic_DNA"/>
</dbReference>
<dbReference type="Proteomes" id="UP000094444">
    <property type="component" value="Unassembled WGS sequence"/>
</dbReference>
<keyword evidence="3" id="KW-1185">Reference proteome</keyword>
<evidence type="ECO:0000313" key="2">
    <source>
        <dbReference type="EMBL" id="POS72358.1"/>
    </source>
</evidence>
<name>A0A2P5HQ44_DIAHE</name>
<dbReference type="Pfam" id="PF07470">
    <property type="entry name" value="Glyco_hydro_88"/>
    <property type="match status" value="1"/>
</dbReference>
<dbReference type="InterPro" id="IPR010905">
    <property type="entry name" value="Glyco_hydro_88"/>
</dbReference>
<protein>
    <submittedName>
        <fullName evidence="2">Glycosyl Hydrolase Family 88</fullName>
    </submittedName>
</protein>
<dbReference type="InterPro" id="IPR008928">
    <property type="entry name" value="6-hairpin_glycosidase_sf"/>
</dbReference>
<organism evidence="2 3">
    <name type="scientific">Diaporthe helianthi</name>
    <dbReference type="NCBI Taxonomy" id="158607"/>
    <lineage>
        <taxon>Eukaryota</taxon>
        <taxon>Fungi</taxon>
        <taxon>Dikarya</taxon>
        <taxon>Ascomycota</taxon>
        <taxon>Pezizomycotina</taxon>
        <taxon>Sordariomycetes</taxon>
        <taxon>Sordariomycetidae</taxon>
        <taxon>Diaporthales</taxon>
        <taxon>Diaporthaceae</taxon>
        <taxon>Diaporthe</taxon>
    </lineage>
</organism>
<dbReference type="InParanoid" id="A0A2P5HQ44"/>
<dbReference type="PANTHER" id="PTHR33886:SF11">
    <property type="entry name" value="WALL GLYCOSYL HYDROLASE YTER, PUTATIVE (AFU_ORTHOLOGUE AFUA_2G14630)-RELATED"/>
    <property type="match status" value="1"/>
</dbReference>
<dbReference type="GO" id="GO:0005975">
    <property type="term" value="P:carbohydrate metabolic process"/>
    <property type="evidence" value="ECO:0007669"/>
    <property type="project" value="InterPro"/>
</dbReference>
<dbReference type="InterPro" id="IPR052043">
    <property type="entry name" value="PolySaccharide_Degr_Enz"/>
</dbReference>
<accession>A0A2P5HQ44</accession>
<sequence>MRVFIGRLAVGVVLVTAHPILAAGAVFARNVTKNSIYMASSLIARNDGIMTGEGGSSEPLQAGFTQKAFTALLDLYPGNDEVREHISASVDSVLPYLSNATENALSYPLDRLSNGNAMLSFSQQPLANAQTSAYTSGLEALRLSIDLNRRNQEDGLWYYTYPYWSYLDGMYSLAPFYTLYTVTQNNATTLNETALDDMAHQINLLWDHCLDENSGLLVHGYDASGTAVWADPVTGASPHVWSRSLGWYFMALVDTLEVLQDHRRTKQYREPLLHKFRSLATAVTQAVDPDTGAWWQVLDQAGREGNYIESSGSAMFTYALLKGARLGYLGPGNMSTASTQVAKRAHDYLTDNFVVREANGTLGYNGTVAVCSLNSTASYEYYISQPIKYNSVLGSAAYILASVEIESLQDKCAEA</sequence>
<reference evidence="2" key="1">
    <citation type="submission" date="2017-09" db="EMBL/GenBank/DDBJ databases">
        <title>Polyketide synthases of a Diaporthe helianthi virulent isolate.</title>
        <authorList>
            <person name="Baroncelli R."/>
        </authorList>
    </citation>
    <scope>NUCLEOTIDE SEQUENCE [LARGE SCALE GENOMIC DNA]</scope>
    <source>
        <strain evidence="2">7/96</strain>
    </source>
</reference>
<dbReference type="SUPFAM" id="SSF48208">
    <property type="entry name" value="Six-hairpin glycosidases"/>
    <property type="match status" value="1"/>
</dbReference>
<dbReference type="AlphaFoldDB" id="A0A2P5HQ44"/>
<dbReference type="GO" id="GO:0016787">
    <property type="term" value="F:hydrolase activity"/>
    <property type="evidence" value="ECO:0007669"/>
    <property type="project" value="UniProtKB-KW"/>
</dbReference>
<keyword evidence="1 2" id="KW-0378">Hydrolase</keyword>
<evidence type="ECO:0000256" key="1">
    <source>
        <dbReference type="ARBA" id="ARBA00022801"/>
    </source>
</evidence>
<evidence type="ECO:0000313" key="3">
    <source>
        <dbReference type="Proteomes" id="UP000094444"/>
    </source>
</evidence>
<dbReference type="PANTHER" id="PTHR33886">
    <property type="entry name" value="UNSATURATED RHAMNOGALACTURONAN HYDROLASE (EUROFUNG)"/>
    <property type="match status" value="1"/>
</dbReference>
<dbReference type="OrthoDB" id="540611at2759"/>
<proteinExistence type="predicted"/>
<dbReference type="Gene3D" id="1.50.10.10">
    <property type="match status" value="1"/>
</dbReference>
<dbReference type="InterPro" id="IPR012341">
    <property type="entry name" value="6hp_glycosidase-like_sf"/>
</dbReference>
<gene>
    <name evidence="2" type="ORF">DHEL01_v209245</name>
</gene>
<comment type="caution">
    <text evidence="2">The sequence shown here is derived from an EMBL/GenBank/DDBJ whole genome shotgun (WGS) entry which is preliminary data.</text>
</comment>